<keyword evidence="1" id="KW-0206">Cytoskeleton</keyword>
<feature type="domain" description="MSP" evidence="3">
    <location>
        <begin position="15"/>
        <end position="138"/>
    </location>
</feature>
<reference evidence="4" key="1">
    <citation type="submission" date="2022-11" db="EMBL/GenBank/DDBJ databases">
        <authorList>
            <person name="Kikuchi T."/>
        </authorList>
    </citation>
    <scope>NUCLEOTIDE SEQUENCE</scope>
    <source>
        <strain evidence="4">PS1010</strain>
    </source>
</reference>
<dbReference type="EMBL" id="CANHGI010000002">
    <property type="protein sequence ID" value="CAI5443030.1"/>
    <property type="molecule type" value="Genomic_DNA"/>
</dbReference>
<evidence type="ECO:0000259" key="3">
    <source>
        <dbReference type="PROSITE" id="PS50202"/>
    </source>
</evidence>
<organism evidence="4 5">
    <name type="scientific">Caenorhabditis angaria</name>
    <dbReference type="NCBI Taxonomy" id="860376"/>
    <lineage>
        <taxon>Eukaryota</taxon>
        <taxon>Metazoa</taxon>
        <taxon>Ecdysozoa</taxon>
        <taxon>Nematoda</taxon>
        <taxon>Chromadorea</taxon>
        <taxon>Rhabditida</taxon>
        <taxon>Rhabditina</taxon>
        <taxon>Rhabditomorpha</taxon>
        <taxon>Rhabditoidea</taxon>
        <taxon>Rhabditidae</taxon>
        <taxon>Peloderinae</taxon>
        <taxon>Caenorhabditis</taxon>
    </lineage>
</organism>
<feature type="compositionally biased region" description="Basic and acidic residues" evidence="2">
    <location>
        <begin position="153"/>
        <end position="165"/>
    </location>
</feature>
<dbReference type="Proteomes" id="UP001152747">
    <property type="component" value="Unassembled WGS sequence"/>
</dbReference>
<evidence type="ECO:0000313" key="4">
    <source>
        <dbReference type="EMBL" id="CAI5443030.1"/>
    </source>
</evidence>
<dbReference type="SUPFAM" id="SSF49354">
    <property type="entry name" value="PapD-like"/>
    <property type="match status" value="1"/>
</dbReference>
<comment type="caution">
    <text evidence="4">The sequence shown here is derived from an EMBL/GenBank/DDBJ whole genome shotgun (WGS) entry which is preliminary data.</text>
</comment>
<evidence type="ECO:0000256" key="1">
    <source>
        <dbReference type="RuleBase" id="RU003425"/>
    </source>
</evidence>
<gene>
    <name evidence="4" type="ORF">CAMP_LOCUS5667</name>
</gene>
<dbReference type="InterPro" id="IPR008962">
    <property type="entry name" value="PapD-like_sf"/>
</dbReference>
<keyword evidence="1" id="KW-0963">Cytoplasm</keyword>
<feature type="region of interest" description="Disordered" evidence="2">
    <location>
        <begin position="244"/>
        <end position="283"/>
    </location>
</feature>
<accession>A0A9P1IDF5</accession>
<evidence type="ECO:0000313" key="5">
    <source>
        <dbReference type="Proteomes" id="UP001152747"/>
    </source>
</evidence>
<keyword evidence="5" id="KW-1185">Reference proteome</keyword>
<name>A0A9P1IDF5_9PELO</name>
<dbReference type="InterPro" id="IPR013783">
    <property type="entry name" value="Ig-like_fold"/>
</dbReference>
<dbReference type="InterPro" id="IPR000535">
    <property type="entry name" value="MSP_dom"/>
</dbReference>
<feature type="region of interest" description="Disordered" evidence="2">
    <location>
        <begin position="145"/>
        <end position="165"/>
    </location>
</feature>
<proteinExistence type="predicted"/>
<protein>
    <recommendedName>
        <fullName evidence="1">Major sperm protein</fullName>
    </recommendedName>
</protein>
<evidence type="ECO:0000256" key="2">
    <source>
        <dbReference type="SAM" id="MobiDB-lite"/>
    </source>
</evidence>
<dbReference type="AlphaFoldDB" id="A0A9P1IDF5"/>
<dbReference type="OrthoDB" id="5873870at2759"/>
<dbReference type="Gene3D" id="2.60.40.10">
    <property type="entry name" value="Immunoglobulins"/>
    <property type="match status" value="1"/>
</dbReference>
<dbReference type="PROSITE" id="PS50202">
    <property type="entry name" value="MSP"/>
    <property type="match status" value="1"/>
</dbReference>
<comment type="function">
    <text evidence="1">Central component in molecular interactions underlying sperm crawling. Forms an extensive filament system that extends from sperm villipoda, along the leading edge of the pseudopod.</text>
</comment>
<sequence length="291" mass="31606">MTSSKGAPDHHYLRDVVLNPSKSVTYRPIPNKQMAEVTVTNNEATPIIFKWKSTRPGMYKMRPVYGALAPGDKADIHLFCRGVKDIANTPTTDRYTCVVAATPTANVNAENIWSNHKYQEKLAGTGKLRKIKLAIVYLGINDKDEGAEEEDEKDRTGKIRDKKKDKETRKKATLLMFTRKEGDSASGEDDGHEEACATTVASKNLMDLLKPVKDAGVFQNQPLANIPQPIVGFQPAAAPAAKASQASHSATNIPIHSSGSKDARSFAAATSPGGIPPTQTKKCDVISRAMF</sequence>
<dbReference type="Pfam" id="PF00635">
    <property type="entry name" value="Motile_Sperm"/>
    <property type="match status" value="1"/>
</dbReference>